<evidence type="ECO:0000256" key="1">
    <source>
        <dbReference type="SAM" id="MobiDB-lite"/>
    </source>
</evidence>
<organism evidence="3 4">
    <name type="scientific">Thermogutta terrifontis</name>
    <dbReference type="NCBI Taxonomy" id="1331910"/>
    <lineage>
        <taxon>Bacteria</taxon>
        <taxon>Pseudomonadati</taxon>
        <taxon>Planctomycetota</taxon>
        <taxon>Planctomycetia</taxon>
        <taxon>Pirellulales</taxon>
        <taxon>Thermoguttaceae</taxon>
        <taxon>Thermogutta</taxon>
    </lineage>
</organism>
<dbReference type="CDD" id="cd00060">
    <property type="entry name" value="FHA"/>
    <property type="match status" value="1"/>
</dbReference>
<dbReference type="InterPro" id="IPR000253">
    <property type="entry name" value="FHA_dom"/>
</dbReference>
<feature type="compositionally biased region" description="Basic and acidic residues" evidence="1">
    <location>
        <begin position="139"/>
        <end position="163"/>
    </location>
</feature>
<sequence length="171" mass="19356">MFGELIPLGGGDPIPLLKKRLIVGRRENCDIVLRFSNVSAQHCELFVVSGYWYVRDLNSTNGIKVNGVRVKERRLDPGSILSIAKHQYEIRYNPIELGAVGPPPPDTLEQDIFARSLLERAGLVKPKRTEEEMTPSKPGTDKEKQETLSDHEEPRYDVLEGLRRRPGPQSR</sequence>
<dbReference type="PANTHER" id="PTHR23308">
    <property type="entry name" value="NUCLEAR INHIBITOR OF PROTEIN PHOSPHATASE-1"/>
    <property type="match status" value="1"/>
</dbReference>
<name>A0A286RJS5_9BACT</name>
<dbReference type="AlphaFoldDB" id="A0A286RJS5"/>
<dbReference type="KEGG" id="ttf:THTE_3561"/>
<protein>
    <submittedName>
        <fullName evidence="3">Adenylate cyclase-like protein</fullName>
        <ecNumber evidence="3">4.6.1.1</ecNumber>
    </submittedName>
</protein>
<dbReference type="Proteomes" id="UP000215086">
    <property type="component" value="Chromosome"/>
</dbReference>
<proteinExistence type="predicted"/>
<keyword evidence="3" id="KW-0456">Lyase</keyword>
<evidence type="ECO:0000313" key="3">
    <source>
        <dbReference type="EMBL" id="ASV76162.1"/>
    </source>
</evidence>
<evidence type="ECO:0000259" key="2">
    <source>
        <dbReference type="PROSITE" id="PS50006"/>
    </source>
</evidence>
<dbReference type="RefSeq" id="WP_095416012.1">
    <property type="nucleotide sequence ID" value="NZ_CP018477.1"/>
</dbReference>
<dbReference type="InterPro" id="IPR050923">
    <property type="entry name" value="Cell_Proc_Reg/RNA_Proc"/>
</dbReference>
<accession>A0A286RJS5</accession>
<reference evidence="3 4" key="1">
    <citation type="journal article" name="Front. Microbiol.">
        <title>Sugar Metabolism of the First Thermophilic Planctomycete Thermogutta terrifontis: Comparative Genomic and Transcriptomic Approaches.</title>
        <authorList>
            <person name="Elcheninov A.G."/>
            <person name="Menzel P."/>
            <person name="Gudbergsdottir S.R."/>
            <person name="Slesarev A.I."/>
            <person name="Kadnikov V.V."/>
            <person name="Krogh A."/>
            <person name="Bonch-Osmolovskaya E.A."/>
            <person name="Peng X."/>
            <person name="Kublanov I.V."/>
        </authorList>
    </citation>
    <scope>NUCLEOTIDE SEQUENCE [LARGE SCALE GENOMIC DNA]</scope>
    <source>
        <strain evidence="3 4">R1</strain>
    </source>
</reference>
<dbReference type="Gene3D" id="2.60.200.20">
    <property type="match status" value="1"/>
</dbReference>
<gene>
    <name evidence="3" type="ORF">THTE_3561</name>
</gene>
<dbReference type="GO" id="GO:0004016">
    <property type="term" value="F:adenylate cyclase activity"/>
    <property type="evidence" value="ECO:0007669"/>
    <property type="project" value="UniProtKB-EC"/>
</dbReference>
<dbReference type="InterPro" id="IPR008984">
    <property type="entry name" value="SMAD_FHA_dom_sf"/>
</dbReference>
<dbReference type="SUPFAM" id="SSF49879">
    <property type="entry name" value="SMAD/FHA domain"/>
    <property type="match status" value="1"/>
</dbReference>
<dbReference type="OrthoDB" id="151099at2"/>
<feature type="region of interest" description="Disordered" evidence="1">
    <location>
        <begin position="123"/>
        <end position="171"/>
    </location>
</feature>
<dbReference type="Pfam" id="PF00498">
    <property type="entry name" value="FHA"/>
    <property type="match status" value="1"/>
</dbReference>
<feature type="domain" description="FHA" evidence="2">
    <location>
        <begin position="21"/>
        <end position="70"/>
    </location>
</feature>
<dbReference type="EMBL" id="CP018477">
    <property type="protein sequence ID" value="ASV76162.1"/>
    <property type="molecule type" value="Genomic_DNA"/>
</dbReference>
<dbReference type="PROSITE" id="PS50006">
    <property type="entry name" value="FHA_DOMAIN"/>
    <property type="match status" value="1"/>
</dbReference>
<evidence type="ECO:0000313" key="4">
    <source>
        <dbReference type="Proteomes" id="UP000215086"/>
    </source>
</evidence>
<keyword evidence="4" id="KW-1185">Reference proteome</keyword>
<dbReference type="EC" id="4.6.1.1" evidence="3"/>
<dbReference type="SMART" id="SM00240">
    <property type="entry name" value="FHA"/>
    <property type="match status" value="1"/>
</dbReference>